<feature type="region of interest" description="Disordered" evidence="1">
    <location>
        <begin position="1"/>
        <end position="47"/>
    </location>
</feature>
<feature type="compositionally biased region" description="Basic and acidic residues" evidence="1">
    <location>
        <begin position="94"/>
        <end position="113"/>
    </location>
</feature>
<name>A0A6I9NM53_9TELE</name>
<feature type="region of interest" description="Disordered" evidence="1">
    <location>
        <begin position="94"/>
        <end position="122"/>
    </location>
</feature>
<proteinExistence type="predicted"/>
<protein>
    <submittedName>
        <fullName evidence="3">Centrosomal protein of 290 kDa-like</fullName>
    </submittedName>
</protein>
<dbReference type="RefSeq" id="XP_010775690.1">
    <property type="nucleotide sequence ID" value="XM_010777388.1"/>
</dbReference>
<accession>A0A6I9NM53</accession>
<sequence length="122" mass="14401">MEHLQGENESFRERFSSHDKNLEITRRPEHFRTSMGRVNTTGGETSMDKANKAFANKEMVSAARRITTLEMKELNERQRAEHAHKMYEHMRKSLKQVEERNSELESKFAEVRGQRKRHGARS</sequence>
<dbReference type="Proteomes" id="UP000504611">
    <property type="component" value="Unplaced"/>
</dbReference>
<keyword evidence="2" id="KW-1185">Reference proteome</keyword>
<dbReference type="KEGG" id="ncc:104950811"/>
<dbReference type="OrthoDB" id="6351660at2759"/>
<gene>
    <name evidence="3" type="primary">LOC104950811</name>
</gene>
<dbReference type="AlphaFoldDB" id="A0A6I9NM53"/>
<organism evidence="2 3">
    <name type="scientific">Notothenia coriiceps</name>
    <name type="common">black rockcod</name>
    <dbReference type="NCBI Taxonomy" id="8208"/>
    <lineage>
        <taxon>Eukaryota</taxon>
        <taxon>Metazoa</taxon>
        <taxon>Chordata</taxon>
        <taxon>Craniata</taxon>
        <taxon>Vertebrata</taxon>
        <taxon>Euteleostomi</taxon>
        <taxon>Actinopterygii</taxon>
        <taxon>Neopterygii</taxon>
        <taxon>Teleostei</taxon>
        <taxon>Neoteleostei</taxon>
        <taxon>Acanthomorphata</taxon>
        <taxon>Eupercaria</taxon>
        <taxon>Perciformes</taxon>
        <taxon>Notothenioidei</taxon>
        <taxon>Nototheniidae</taxon>
        <taxon>Notothenia</taxon>
    </lineage>
</organism>
<dbReference type="GeneID" id="104950811"/>
<reference evidence="3" key="1">
    <citation type="submission" date="2025-08" db="UniProtKB">
        <authorList>
            <consortium name="RefSeq"/>
        </authorList>
    </citation>
    <scope>IDENTIFICATION</scope>
    <source>
        <tissue evidence="3">Muscle</tissue>
    </source>
</reference>
<evidence type="ECO:0000256" key="1">
    <source>
        <dbReference type="SAM" id="MobiDB-lite"/>
    </source>
</evidence>
<feature type="compositionally biased region" description="Basic and acidic residues" evidence="1">
    <location>
        <begin position="1"/>
        <end position="32"/>
    </location>
</feature>
<evidence type="ECO:0000313" key="2">
    <source>
        <dbReference type="Proteomes" id="UP000504611"/>
    </source>
</evidence>
<evidence type="ECO:0000313" key="3">
    <source>
        <dbReference type="RefSeq" id="XP_010775690.1"/>
    </source>
</evidence>